<dbReference type="SUPFAM" id="SSF50978">
    <property type="entry name" value="WD40 repeat-like"/>
    <property type="match status" value="1"/>
</dbReference>
<dbReference type="InterPro" id="IPR015943">
    <property type="entry name" value="WD40/YVTN_repeat-like_dom_sf"/>
</dbReference>
<accession>A0A2Z7B566</accession>
<sequence>MHRELPQPQPQPQNHHPSASFDSRCEMSHKMTWRNPNYYSAKKGIVKANERNKSNGNRGLQTKVSSVETVESEINSVEKVQPKQCKYWITGNCVLGDKCKDLHSSQCGSGFTVLTKLQGHDKAISGVALPSGCDKLFSAGEDKCIRTWDCNSGQCVGSFHIDDDIGCLINEGPWVFVGLRNSVKAWNFQTQAEFSLNGFVGQVHCLIADNDLLFAGIEDGIILVWKWCSETNTLKPTAMLKGHNGAICSFIIGAKKLYSGSKDHTIRAWDLETLQCVQILSGHTGDVTSLLCWDCYLLSASLDNTIKIWATTESGIIEVVSELKECGFLTLRGIHDVEDKPILLCSCSDNTVRLYDLPSFEERGRIFTRGEAKVVETGVDRLFFIGDATGDMTVCRLQ</sequence>
<dbReference type="GO" id="GO:0008270">
    <property type="term" value="F:zinc ion binding"/>
    <property type="evidence" value="ECO:0007669"/>
    <property type="project" value="UniProtKB-KW"/>
</dbReference>
<dbReference type="InterPro" id="IPR020472">
    <property type="entry name" value="WD40_PAC1"/>
</dbReference>
<proteinExistence type="predicted"/>
<dbReference type="PROSITE" id="PS00678">
    <property type="entry name" value="WD_REPEATS_1"/>
    <property type="match status" value="1"/>
</dbReference>
<dbReference type="SMART" id="SM00320">
    <property type="entry name" value="WD40"/>
    <property type="match status" value="5"/>
</dbReference>
<dbReference type="InterPro" id="IPR044715">
    <property type="entry name" value="WDR86-like"/>
</dbReference>
<dbReference type="InterPro" id="IPR000571">
    <property type="entry name" value="Znf_CCCH"/>
</dbReference>
<dbReference type="InterPro" id="IPR036855">
    <property type="entry name" value="Znf_CCCH_sf"/>
</dbReference>
<keyword evidence="11" id="KW-1185">Reference proteome</keyword>
<dbReference type="Gene3D" id="2.130.10.10">
    <property type="entry name" value="YVTN repeat-like/Quinoprotein amine dehydrogenase"/>
    <property type="match status" value="1"/>
</dbReference>
<dbReference type="PROSITE" id="PS50082">
    <property type="entry name" value="WD_REPEATS_2"/>
    <property type="match status" value="3"/>
</dbReference>
<dbReference type="EMBL" id="KV011162">
    <property type="protein sequence ID" value="KZV26717.1"/>
    <property type="molecule type" value="Genomic_DNA"/>
</dbReference>
<reference evidence="10 11" key="1">
    <citation type="journal article" date="2015" name="Proc. Natl. Acad. Sci. U.S.A.">
        <title>The resurrection genome of Boea hygrometrica: A blueprint for survival of dehydration.</title>
        <authorList>
            <person name="Xiao L."/>
            <person name="Yang G."/>
            <person name="Zhang L."/>
            <person name="Yang X."/>
            <person name="Zhao S."/>
            <person name="Ji Z."/>
            <person name="Zhou Q."/>
            <person name="Hu M."/>
            <person name="Wang Y."/>
            <person name="Chen M."/>
            <person name="Xu Y."/>
            <person name="Jin H."/>
            <person name="Xiao X."/>
            <person name="Hu G."/>
            <person name="Bao F."/>
            <person name="Hu Y."/>
            <person name="Wan P."/>
            <person name="Li L."/>
            <person name="Deng X."/>
            <person name="Kuang T."/>
            <person name="Xiang C."/>
            <person name="Zhu J.K."/>
            <person name="Oliver M.J."/>
            <person name="He Y."/>
        </authorList>
    </citation>
    <scope>NUCLEOTIDE SEQUENCE [LARGE SCALE GENOMIC DNA]</scope>
    <source>
        <strain evidence="11">cv. XS01</strain>
    </source>
</reference>
<feature type="zinc finger region" description="C3H1-type" evidence="7">
    <location>
        <begin position="79"/>
        <end position="106"/>
    </location>
</feature>
<evidence type="ECO:0000256" key="7">
    <source>
        <dbReference type="PROSITE-ProRule" id="PRU00723"/>
    </source>
</evidence>
<evidence type="ECO:0000259" key="9">
    <source>
        <dbReference type="PROSITE" id="PS50103"/>
    </source>
</evidence>
<dbReference type="InterPro" id="IPR001680">
    <property type="entry name" value="WD40_rpt"/>
</dbReference>
<evidence type="ECO:0000256" key="8">
    <source>
        <dbReference type="SAM" id="MobiDB-lite"/>
    </source>
</evidence>
<feature type="repeat" description="WD" evidence="6">
    <location>
        <begin position="240"/>
        <end position="279"/>
    </location>
</feature>
<feature type="domain" description="C3H1-type" evidence="9">
    <location>
        <begin position="79"/>
        <end position="106"/>
    </location>
</feature>
<feature type="region of interest" description="Disordered" evidence="8">
    <location>
        <begin position="1"/>
        <end position="22"/>
    </location>
</feature>
<dbReference type="InterPro" id="IPR036322">
    <property type="entry name" value="WD40_repeat_dom_sf"/>
</dbReference>
<dbReference type="PROSITE" id="PS50294">
    <property type="entry name" value="WD_REPEATS_REGION"/>
    <property type="match status" value="2"/>
</dbReference>
<evidence type="ECO:0000313" key="11">
    <source>
        <dbReference type="Proteomes" id="UP000250235"/>
    </source>
</evidence>
<dbReference type="PANTHER" id="PTHR44489:SF16">
    <property type="entry name" value="ANAPHASE-PROMOTING COMPLEX SUBUNIT 4 WD40 DOMAIN-CONTAINING PROTEIN"/>
    <property type="match status" value="1"/>
</dbReference>
<feature type="repeat" description="WD" evidence="6">
    <location>
        <begin position="280"/>
        <end position="319"/>
    </location>
</feature>
<dbReference type="InterPro" id="IPR019775">
    <property type="entry name" value="WD40_repeat_CS"/>
</dbReference>
<evidence type="ECO:0000256" key="1">
    <source>
        <dbReference type="ARBA" id="ARBA00022574"/>
    </source>
</evidence>
<organism evidence="10 11">
    <name type="scientific">Dorcoceras hygrometricum</name>
    <dbReference type="NCBI Taxonomy" id="472368"/>
    <lineage>
        <taxon>Eukaryota</taxon>
        <taxon>Viridiplantae</taxon>
        <taxon>Streptophyta</taxon>
        <taxon>Embryophyta</taxon>
        <taxon>Tracheophyta</taxon>
        <taxon>Spermatophyta</taxon>
        <taxon>Magnoliopsida</taxon>
        <taxon>eudicotyledons</taxon>
        <taxon>Gunneridae</taxon>
        <taxon>Pentapetalae</taxon>
        <taxon>asterids</taxon>
        <taxon>lamiids</taxon>
        <taxon>Lamiales</taxon>
        <taxon>Gesneriaceae</taxon>
        <taxon>Didymocarpoideae</taxon>
        <taxon>Trichosporeae</taxon>
        <taxon>Loxocarpinae</taxon>
        <taxon>Dorcoceras</taxon>
    </lineage>
</organism>
<dbReference type="SUPFAM" id="SSF90229">
    <property type="entry name" value="CCCH zinc finger"/>
    <property type="match status" value="1"/>
</dbReference>
<evidence type="ECO:0000256" key="3">
    <source>
        <dbReference type="ARBA" id="ARBA00022737"/>
    </source>
</evidence>
<evidence type="ECO:0000256" key="5">
    <source>
        <dbReference type="ARBA" id="ARBA00022833"/>
    </source>
</evidence>
<evidence type="ECO:0000256" key="2">
    <source>
        <dbReference type="ARBA" id="ARBA00022723"/>
    </source>
</evidence>
<dbReference type="PRINTS" id="PR00320">
    <property type="entry name" value="GPROTEINBRPT"/>
</dbReference>
<dbReference type="Pfam" id="PF00400">
    <property type="entry name" value="WD40"/>
    <property type="match status" value="3"/>
</dbReference>
<keyword evidence="4 7" id="KW-0863">Zinc-finger</keyword>
<protein>
    <recommendedName>
        <fullName evidence="9">C3H1-type domain-containing protein</fullName>
    </recommendedName>
</protein>
<keyword evidence="2 7" id="KW-0479">Metal-binding</keyword>
<keyword evidence="1 6" id="KW-0853">WD repeat</keyword>
<evidence type="ECO:0000256" key="4">
    <source>
        <dbReference type="ARBA" id="ARBA00022771"/>
    </source>
</evidence>
<dbReference type="OrthoDB" id="59941at2759"/>
<name>A0A2Z7B566_9LAMI</name>
<dbReference type="PANTHER" id="PTHR44489">
    <property type="match status" value="1"/>
</dbReference>
<keyword evidence="5 7" id="KW-0862">Zinc</keyword>
<feature type="repeat" description="WD" evidence="6">
    <location>
        <begin position="117"/>
        <end position="158"/>
    </location>
</feature>
<keyword evidence="3" id="KW-0677">Repeat</keyword>
<gene>
    <name evidence="10" type="ORF">F511_34315</name>
</gene>
<evidence type="ECO:0000313" key="10">
    <source>
        <dbReference type="EMBL" id="KZV26717.1"/>
    </source>
</evidence>
<dbReference type="AlphaFoldDB" id="A0A2Z7B566"/>
<dbReference type="PROSITE" id="PS50103">
    <property type="entry name" value="ZF_C3H1"/>
    <property type="match status" value="1"/>
</dbReference>
<evidence type="ECO:0000256" key="6">
    <source>
        <dbReference type="PROSITE-ProRule" id="PRU00221"/>
    </source>
</evidence>
<dbReference type="Proteomes" id="UP000250235">
    <property type="component" value="Unassembled WGS sequence"/>
</dbReference>